<proteinExistence type="predicted"/>
<sequence length="76" mass="8180">MTSHNIARRLLTLDQAAWRKSIRSSSSGNGNCVEAASISTVVAIRDSKLAATVGFPVLTVDREDWTGFLTTVRTTA</sequence>
<dbReference type="AlphaFoldDB" id="D3PVC2"/>
<dbReference type="RefSeq" id="WP_013016746.1">
    <property type="nucleotide sequence ID" value="NC_013947.1"/>
</dbReference>
<reference evidence="2 3" key="1">
    <citation type="journal article" date="2009" name="Stand. Genomic Sci.">
        <title>Complete genome sequence of Stackebrandtia nassauensis type strain (LLR-40K-21).</title>
        <authorList>
            <person name="Munk C."/>
            <person name="Lapidus A."/>
            <person name="Copeland A."/>
            <person name="Jando M."/>
            <person name="Mayilraj S."/>
            <person name="Glavina Del Rio T."/>
            <person name="Nolan M."/>
            <person name="Chen F."/>
            <person name="Lucas S."/>
            <person name="Tice H."/>
            <person name="Cheng J.F."/>
            <person name="Han C."/>
            <person name="Detter J.C."/>
            <person name="Bruce D."/>
            <person name="Goodwin L."/>
            <person name="Chain P."/>
            <person name="Pitluck S."/>
            <person name="Goker M."/>
            <person name="Ovchinikova G."/>
            <person name="Pati A."/>
            <person name="Ivanova N."/>
            <person name="Mavromatis K."/>
            <person name="Chen A."/>
            <person name="Palaniappan K."/>
            <person name="Land M."/>
            <person name="Hauser L."/>
            <person name="Chang Y.J."/>
            <person name="Jeffries C.D."/>
            <person name="Bristow J."/>
            <person name="Eisen J.A."/>
            <person name="Markowitz V."/>
            <person name="Hugenholtz P."/>
            <person name="Kyrpides N.C."/>
            <person name="Klenk H.P."/>
        </authorList>
    </citation>
    <scope>NUCLEOTIDE SEQUENCE [LARGE SCALE GENOMIC DNA]</scope>
    <source>
        <strain evidence="3">DSM 44728 / CIP 108903 / NRRL B-16338 / NBRC 102104 / LLR-40K-21</strain>
    </source>
</reference>
<evidence type="ECO:0000313" key="2">
    <source>
        <dbReference type="EMBL" id="ADD41175.1"/>
    </source>
</evidence>
<dbReference type="OrthoDB" id="4570646at2"/>
<evidence type="ECO:0000259" key="1">
    <source>
        <dbReference type="Pfam" id="PF04149"/>
    </source>
</evidence>
<evidence type="ECO:0000313" key="3">
    <source>
        <dbReference type="Proteomes" id="UP000000844"/>
    </source>
</evidence>
<dbReference type="Proteomes" id="UP000000844">
    <property type="component" value="Chromosome"/>
</dbReference>
<dbReference type="STRING" id="446470.Snas_1471"/>
<feature type="domain" description="DUF397" evidence="1">
    <location>
        <begin position="16"/>
        <end position="73"/>
    </location>
</feature>
<accession>D3PVC2</accession>
<keyword evidence="3" id="KW-1185">Reference proteome</keyword>
<gene>
    <name evidence="2" type="ordered locus">Snas_1471</name>
</gene>
<dbReference type="EMBL" id="CP001778">
    <property type="protein sequence ID" value="ADD41175.1"/>
    <property type="molecule type" value="Genomic_DNA"/>
</dbReference>
<dbReference type="HOGENOM" id="CLU_131550_3_3_11"/>
<protein>
    <recommendedName>
        <fullName evidence="1">DUF397 domain-containing protein</fullName>
    </recommendedName>
</protein>
<dbReference type="InterPro" id="IPR007278">
    <property type="entry name" value="DUF397"/>
</dbReference>
<organism evidence="2 3">
    <name type="scientific">Stackebrandtia nassauensis (strain DSM 44728 / CIP 108903 / NRRL B-16338 / NBRC 102104 / LLR-40K-21)</name>
    <dbReference type="NCBI Taxonomy" id="446470"/>
    <lineage>
        <taxon>Bacteria</taxon>
        <taxon>Bacillati</taxon>
        <taxon>Actinomycetota</taxon>
        <taxon>Actinomycetes</taxon>
        <taxon>Glycomycetales</taxon>
        <taxon>Glycomycetaceae</taxon>
        <taxon>Stackebrandtia</taxon>
    </lineage>
</organism>
<dbReference type="Pfam" id="PF04149">
    <property type="entry name" value="DUF397"/>
    <property type="match status" value="1"/>
</dbReference>
<dbReference type="KEGG" id="sna:Snas_1471"/>
<name>D3PVC2_STANL</name>